<dbReference type="GO" id="GO:0004314">
    <property type="term" value="F:[acyl-carrier-protein] S-malonyltransferase activity"/>
    <property type="evidence" value="ECO:0007669"/>
    <property type="project" value="UniProtKB-EC"/>
</dbReference>
<organism evidence="6 7">
    <name type="scientific">Pseudoclavibacter caeni</name>
    <dbReference type="NCBI Taxonomy" id="908846"/>
    <lineage>
        <taxon>Bacteria</taxon>
        <taxon>Bacillati</taxon>
        <taxon>Actinomycetota</taxon>
        <taxon>Actinomycetes</taxon>
        <taxon>Micrococcales</taxon>
        <taxon>Microbacteriaceae</taxon>
        <taxon>Pseudoclavibacter</taxon>
    </lineage>
</organism>
<dbReference type="Gene3D" id="3.30.70.250">
    <property type="entry name" value="Malonyl-CoA ACP transacylase, ACP-binding"/>
    <property type="match status" value="1"/>
</dbReference>
<keyword evidence="3" id="KW-0012">Acyltransferase</keyword>
<dbReference type="SUPFAM" id="SSF52151">
    <property type="entry name" value="FabD/lysophospholipase-like"/>
    <property type="match status" value="1"/>
</dbReference>
<accession>A0A7C8FKX7</accession>
<dbReference type="SUPFAM" id="SSF55048">
    <property type="entry name" value="Probable ACP-binding domain of malonyl-CoA ACP transacylase"/>
    <property type="match status" value="1"/>
</dbReference>
<dbReference type="InterPro" id="IPR050858">
    <property type="entry name" value="Mal-CoA-ACP_Trans/PKS_FabD"/>
</dbReference>
<dbReference type="Gene3D" id="3.40.366.10">
    <property type="entry name" value="Malonyl-Coenzyme A Acyl Carrier Protein, domain 2"/>
    <property type="match status" value="1"/>
</dbReference>
<dbReference type="Pfam" id="PF00698">
    <property type="entry name" value="Acyl_transf_1"/>
    <property type="match status" value="1"/>
</dbReference>
<dbReference type="SMART" id="SM00827">
    <property type="entry name" value="PKS_AT"/>
    <property type="match status" value="1"/>
</dbReference>
<dbReference type="GO" id="GO:0006633">
    <property type="term" value="P:fatty acid biosynthetic process"/>
    <property type="evidence" value="ECO:0007669"/>
    <property type="project" value="TreeGrafter"/>
</dbReference>
<dbReference type="OrthoDB" id="3248271at2"/>
<dbReference type="RefSeq" id="WP_158035705.1">
    <property type="nucleotide sequence ID" value="NZ_BAAAZV010000003.1"/>
</dbReference>
<sequence length="312" mass="32720">MILLACPGQGSQKPGFLAPWLERPELRDLAEQLSRATGIDLVAAGTVWDAERIRDTAVAQPLIVAAGLISAQALTAELAARGVDDVSYGYAGHSVGEITAAALAGVLTPDVAAAFVRERSQAMAEASAATPTTMAAVIGGDRDEILARLAELDLNAANFNSAAQLVAAGTTDAVERLVAEPPHRIRVIPLSVAGAFHTRYMAPARDHLRAIRDRFPAQDPTGPLWTNADGSIVSDGERYVDLLVEQVASPVHWDACQRSFREHGVTAMVELLPGGTLTGLARRELKGLPTQAIKGPGDLAPAADLVAAHLTD</sequence>
<protein>
    <recommendedName>
        <fullName evidence="1">[acyl-carrier-protein] S-malonyltransferase</fullName>
        <ecNumber evidence="1">2.3.1.39</ecNumber>
    </recommendedName>
</protein>
<evidence type="ECO:0000256" key="3">
    <source>
        <dbReference type="ARBA" id="ARBA00023315"/>
    </source>
</evidence>
<dbReference type="EC" id="2.3.1.39" evidence="1"/>
<dbReference type="InterPro" id="IPR016036">
    <property type="entry name" value="Malonyl_transacylase_ACP-bd"/>
</dbReference>
<dbReference type="GO" id="GO:0005829">
    <property type="term" value="C:cytosol"/>
    <property type="evidence" value="ECO:0007669"/>
    <property type="project" value="TreeGrafter"/>
</dbReference>
<evidence type="ECO:0000313" key="6">
    <source>
        <dbReference type="EMBL" id="KAB1632783.1"/>
    </source>
</evidence>
<dbReference type="PANTHER" id="PTHR42681:SF1">
    <property type="entry name" value="MALONYL-COA-ACYL CARRIER PROTEIN TRANSACYLASE, MITOCHONDRIAL"/>
    <property type="match status" value="1"/>
</dbReference>
<evidence type="ECO:0000259" key="5">
    <source>
        <dbReference type="SMART" id="SM00827"/>
    </source>
</evidence>
<comment type="caution">
    <text evidence="6">The sequence shown here is derived from an EMBL/GenBank/DDBJ whole genome shotgun (WGS) entry which is preliminary data.</text>
</comment>
<dbReference type="PANTHER" id="PTHR42681">
    <property type="entry name" value="MALONYL-COA-ACYL CARRIER PROTEIN TRANSACYLASE, MITOCHONDRIAL"/>
    <property type="match status" value="1"/>
</dbReference>
<dbReference type="Proteomes" id="UP000481339">
    <property type="component" value="Unassembled WGS sequence"/>
</dbReference>
<proteinExistence type="predicted"/>
<dbReference type="EMBL" id="WBKA01000002">
    <property type="protein sequence ID" value="KAB1632783.1"/>
    <property type="molecule type" value="Genomic_DNA"/>
</dbReference>
<evidence type="ECO:0000256" key="2">
    <source>
        <dbReference type="ARBA" id="ARBA00022679"/>
    </source>
</evidence>
<evidence type="ECO:0000256" key="1">
    <source>
        <dbReference type="ARBA" id="ARBA00013258"/>
    </source>
</evidence>
<evidence type="ECO:0000256" key="4">
    <source>
        <dbReference type="ARBA" id="ARBA00048462"/>
    </source>
</evidence>
<evidence type="ECO:0000313" key="7">
    <source>
        <dbReference type="Proteomes" id="UP000481339"/>
    </source>
</evidence>
<dbReference type="InterPro" id="IPR014043">
    <property type="entry name" value="Acyl_transferase_dom"/>
</dbReference>
<dbReference type="AlphaFoldDB" id="A0A7C8FKX7"/>
<comment type="catalytic activity">
    <reaction evidence="4">
        <text>holo-[ACP] + malonyl-CoA = malonyl-[ACP] + CoA</text>
        <dbReference type="Rhea" id="RHEA:41792"/>
        <dbReference type="Rhea" id="RHEA-COMP:9623"/>
        <dbReference type="Rhea" id="RHEA-COMP:9685"/>
        <dbReference type="ChEBI" id="CHEBI:57287"/>
        <dbReference type="ChEBI" id="CHEBI:57384"/>
        <dbReference type="ChEBI" id="CHEBI:64479"/>
        <dbReference type="ChEBI" id="CHEBI:78449"/>
        <dbReference type="EC" id="2.3.1.39"/>
    </reaction>
</comment>
<dbReference type="InterPro" id="IPR016035">
    <property type="entry name" value="Acyl_Trfase/lysoPLipase"/>
</dbReference>
<feature type="domain" description="Malonyl-CoA:ACP transacylase (MAT)" evidence="5">
    <location>
        <begin position="5"/>
        <end position="310"/>
    </location>
</feature>
<reference evidence="6 7" key="1">
    <citation type="submission" date="2019-09" db="EMBL/GenBank/DDBJ databases">
        <title>Phylogeny of genus Pseudoclavibacter and closely related genus.</title>
        <authorList>
            <person name="Li Y."/>
        </authorList>
    </citation>
    <scope>NUCLEOTIDE SEQUENCE [LARGE SCALE GENOMIC DNA]</scope>
    <source>
        <strain evidence="6 7">JCM 16921</strain>
    </source>
</reference>
<gene>
    <name evidence="6" type="ORF">F8O02_02620</name>
</gene>
<keyword evidence="2 6" id="KW-0808">Transferase</keyword>
<name>A0A7C8FKX7_9MICO</name>
<keyword evidence="7" id="KW-1185">Reference proteome</keyword>
<dbReference type="InterPro" id="IPR001227">
    <property type="entry name" value="Ac_transferase_dom_sf"/>
</dbReference>